<dbReference type="GO" id="GO:0016020">
    <property type="term" value="C:membrane"/>
    <property type="evidence" value="ECO:0007669"/>
    <property type="project" value="UniProtKB-SubCell"/>
</dbReference>
<evidence type="ECO:0000256" key="7">
    <source>
        <dbReference type="SAM" id="Phobius"/>
    </source>
</evidence>
<evidence type="ECO:0000256" key="3">
    <source>
        <dbReference type="ARBA" id="ARBA00022692"/>
    </source>
</evidence>
<reference evidence="8 9" key="1">
    <citation type="submission" date="2024-11" db="EMBL/GenBank/DDBJ databases">
        <title>Adaptive evolution of stress response genes in parasites aligns with host niche diversity.</title>
        <authorList>
            <person name="Hahn C."/>
            <person name="Resl P."/>
        </authorList>
    </citation>
    <scope>NUCLEOTIDE SEQUENCE [LARGE SCALE GENOMIC DNA]</scope>
    <source>
        <strain evidence="8">EGGRZ-B1_66</strain>
        <tissue evidence="8">Body</tissue>
    </source>
</reference>
<comment type="caution">
    <text evidence="8">The sequence shown here is derived from an EMBL/GenBank/DDBJ whole genome shotgun (WGS) entry which is preliminary data.</text>
</comment>
<dbReference type="AlphaFoldDB" id="A0ABD2PNR4"/>
<dbReference type="EMBL" id="JBJKFK010005094">
    <property type="protein sequence ID" value="KAL3308527.1"/>
    <property type="molecule type" value="Genomic_DNA"/>
</dbReference>
<dbReference type="PANTHER" id="PTHR46022:SF1">
    <property type="entry name" value="PROTEIN PATCHED"/>
    <property type="match status" value="1"/>
</dbReference>
<sequence length="369" mass="41803">MFIWLRNILSCMDDCLLNKSLKYASVALILALFSLIHVKIGTIDHDFDAHFFLNVSKCKADDAIYSRLLSKLENKPPNSIIDKRLYELRVFVLIQSNVSPQIDVDLNAHLDILSLVSHFSINFSKKQWNFHDLCHRLALPFPNVGQENWIKDLLHVVTPCFISSPIDCFWERSKLMPSLPKIPSLSRSFSWKTSRPLDLLIGLSNNDSSLLRQVFINSGAASGFLDKPCLDTSDHQCPSYGLNFSFNSSALLHDGCSSYLSKLVKWDRKLILSSDSKHLLSYFVLQSPEQISTSLLLEQPLASHASDRLLHLWLDTLKDRISTVGKNFAILTEGDRTRVLSRLKYPLSSTELLVSIAILVIHHILTSRA</sequence>
<gene>
    <name evidence="8" type="primary">PTCH1_1</name>
    <name evidence="8" type="ORF">Ciccas_012940</name>
</gene>
<comment type="similarity">
    <text evidence="2">Belongs to the patched family.</text>
</comment>
<keyword evidence="3 7" id="KW-0812">Transmembrane</keyword>
<dbReference type="PANTHER" id="PTHR46022">
    <property type="entry name" value="PROTEIN PATCHED"/>
    <property type="match status" value="1"/>
</dbReference>
<keyword evidence="4 7" id="KW-1133">Transmembrane helix</keyword>
<proteinExistence type="inferred from homology"/>
<name>A0ABD2PNR4_9PLAT</name>
<keyword evidence="6" id="KW-0325">Glycoprotein</keyword>
<feature type="transmembrane region" description="Helical" evidence="7">
    <location>
        <begin position="20"/>
        <end position="38"/>
    </location>
</feature>
<keyword evidence="5 7" id="KW-0472">Membrane</keyword>
<evidence type="ECO:0000256" key="4">
    <source>
        <dbReference type="ARBA" id="ARBA00022989"/>
    </source>
</evidence>
<keyword evidence="9" id="KW-1185">Reference proteome</keyword>
<evidence type="ECO:0000256" key="1">
    <source>
        <dbReference type="ARBA" id="ARBA00004141"/>
    </source>
</evidence>
<evidence type="ECO:0000313" key="8">
    <source>
        <dbReference type="EMBL" id="KAL3308527.1"/>
    </source>
</evidence>
<dbReference type="Proteomes" id="UP001626550">
    <property type="component" value="Unassembled WGS sequence"/>
</dbReference>
<evidence type="ECO:0000256" key="5">
    <source>
        <dbReference type="ARBA" id="ARBA00023136"/>
    </source>
</evidence>
<protein>
    <submittedName>
        <fullName evidence="8">Protein patched 1</fullName>
    </submittedName>
</protein>
<accession>A0ABD2PNR4</accession>
<evidence type="ECO:0000256" key="2">
    <source>
        <dbReference type="ARBA" id="ARBA00005585"/>
    </source>
</evidence>
<evidence type="ECO:0000313" key="9">
    <source>
        <dbReference type="Proteomes" id="UP001626550"/>
    </source>
</evidence>
<evidence type="ECO:0000256" key="6">
    <source>
        <dbReference type="ARBA" id="ARBA00023180"/>
    </source>
</evidence>
<organism evidence="8 9">
    <name type="scientific">Cichlidogyrus casuarinus</name>
    <dbReference type="NCBI Taxonomy" id="1844966"/>
    <lineage>
        <taxon>Eukaryota</taxon>
        <taxon>Metazoa</taxon>
        <taxon>Spiralia</taxon>
        <taxon>Lophotrochozoa</taxon>
        <taxon>Platyhelminthes</taxon>
        <taxon>Monogenea</taxon>
        <taxon>Monopisthocotylea</taxon>
        <taxon>Dactylogyridea</taxon>
        <taxon>Ancyrocephalidae</taxon>
        <taxon>Cichlidogyrus</taxon>
    </lineage>
</organism>
<comment type="subcellular location">
    <subcellularLocation>
        <location evidence="1">Membrane</location>
        <topology evidence="1">Multi-pass membrane protein</topology>
    </subcellularLocation>
</comment>